<evidence type="ECO:0000313" key="1">
    <source>
        <dbReference type="EMBL" id="UQN30639.1"/>
    </source>
</evidence>
<evidence type="ECO:0000313" key="2">
    <source>
        <dbReference type="Proteomes" id="UP001055868"/>
    </source>
</evidence>
<dbReference type="RefSeq" id="WP_249480000.1">
    <property type="nucleotide sequence ID" value="NZ_CP097218.1"/>
</dbReference>
<gene>
    <name evidence="1" type="ORF">M4486_04880</name>
</gene>
<organism evidence="1 2">
    <name type="scientific">Brachybacterium kimchii</name>
    <dbReference type="NCBI Taxonomy" id="2942909"/>
    <lineage>
        <taxon>Bacteria</taxon>
        <taxon>Bacillati</taxon>
        <taxon>Actinomycetota</taxon>
        <taxon>Actinomycetes</taxon>
        <taxon>Micrococcales</taxon>
        <taxon>Dermabacteraceae</taxon>
        <taxon>Brachybacterium</taxon>
    </lineage>
</organism>
<keyword evidence="2" id="KW-1185">Reference proteome</keyword>
<reference evidence="1" key="1">
    <citation type="submission" date="2022-05" db="EMBL/GenBank/DDBJ databases">
        <title>Genomic analysis of Brachybacterium sp. CBA3104.</title>
        <authorList>
            <person name="Roh S.W."/>
            <person name="Kim Y.B."/>
            <person name="Kim Y."/>
        </authorList>
    </citation>
    <scope>NUCLEOTIDE SEQUENCE</scope>
    <source>
        <strain evidence="1">CBA3104</strain>
    </source>
</reference>
<evidence type="ECO:0008006" key="3">
    <source>
        <dbReference type="Google" id="ProtNLM"/>
    </source>
</evidence>
<accession>A0ABY4N955</accession>
<dbReference type="EMBL" id="CP097218">
    <property type="protein sequence ID" value="UQN30639.1"/>
    <property type="molecule type" value="Genomic_DNA"/>
</dbReference>
<name>A0ABY4N955_9MICO</name>
<dbReference type="Proteomes" id="UP001055868">
    <property type="component" value="Chromosome"/>
</dbReference>
<sequence>MSPLKSASEIVTGPGPVLKDVRFYKMLVELSELNEGGPNHSQERPDEELEDGEVSMDFGLRTRQSGPQLGIRVEFEARHRDWLVKLDAAAEYEAEADFEATNDACIDFADEVGIMTLFPYIREALGNLTQRSVGASYILPTIERGKVRFGAPAPSE</sequence>
<proteinExistence type="predicted"/>
<protein>
    <recommendedName>
        <fullName evidence="3">Preprotein translocase subunit SecB</fullName>
    </recommendedName>
</protein>